<feature type="transmembrane region" description="Helical" evidence="1">
    <location>
        <begin position="103"/>
        <end position="123"/>
    </location>
</feature>
<keyword evidence="3" id="KW-1185">Reference proteome</keyword>
<feature type="transmembrane region" description="Helical" evidence="1">
    <location>
        <begin position="58"/>
        <end position="82"/>
    </location>
</feature>
<organism evidence="2">
    <name type="scientific">Oikopleura dioica</name>
    <name type="common">Tunicate</name>
    <dbReference type="NCBI Taxonomy" id="34765"/>
    <lineage>
        <taxon>Eukaryota</taxon>
        <taxon>Metazoa</taxon>
        <taxon>Chordata</taxon>
        <taxon>Tunicata</taxon>
        <taxon>Appendicularia</taxon>
        <taxon>Copelata</taxon>
        <taxon>Oikopleuridae</taxon>
        <taxon>Oikopleura</taxon>
    </lineage>
</organism>
<accession>E4XVQ3</accession>
<dbReference type="Proteomes" id="UP000001307">
    <property type="component" value="Unassembled WGS sequence"/>
</dbReference>
<keyword evidence="1" id="KW-1133">Transmembrane helix</keyword>
<dbReference type="InParanoid" id="E4XVQ3"/>
<feature type="transmembrane region" description="Helical" evidence="1">
    <location>
        <begin position="143"/>
        <end position="165"/>
    </location>
</feature>
<keyword evidence="1" id="KW-0812">Transmembrane</keyword>
<sequence>MTLYGVIEDSYRLFQKLNGLALFFSFGAMASSLFWVLQEFDIVGTKIEITEDHVRPGVFFEIALIIFASFSLIISIVGLIYGCKQSTKMMKLSPNLQLWYGGLAILASIFCLAGLAYCIYIGAQSVVFYDTKQFLLHEDLIPWIPATFCFFLAAFIFIIVGVLSFKQEKLQEDLLRNYGPTSFTGTINENFSNDKTNDKIYESLDRRGFDLRSIDDFEPREVVDDFEYRTKKVAY</sequence>
<name>E4XVQ3_OIKDI</name>
<evidence type="ECO:0000313" key="2">
    <source>
        <dbReference type="EMBL" id="CBY13771.1"/>
    </source>
</evidence>
<dbReference type="AlphaFoldDB" id="E4XVQ3"/>
<proteinExistence type="predicted"/>
<dbReference type="OrthoDB" id="10383645at2759"/>
<reference evidence="2" key="1">
    <citation type="journal article" date="2010" name="Science">
        <title>Plasticity of animal genome architecture unmasked by rapid evolution of a pelagic tunicate.</title>
        <authorList>
            <person name="Denoeud F."/>
            <person name="Henriet S."/>
            <person name="Mungpakdee S."/>
            <person name="Aury J.M."/>
            <person name="Da Silva C."/>
            <person name="Brinkmann H."/>
            <person name="Mikhaleva J."/>
            <person name="Olsen L.C."/>
            <person name="Jubin C."/>
            <person name="Canestro C."/>
            <person name="Bouquet J.M."/>
            <person name="Danks G."/>
            <person name="Poulain J."/>
            <person name="Campsteijn C."/>
            <person name="Adamski M."/>
            <person name="Cross I."/>
            <person name="Yadetie F."/>
            <person name="Muffato M."/>
            <person name="Louis A."/>
            <person name="Butcher S."/>
            <person name="Tsagkogeorga G."/>
            <person name="Konrad A."/>
            <person name="Singh S."/>
            <person name="Jensen M.F."/>
            <person name="Cong E.H."/>
            <person name="Eikeseth-Otteraa H."/>
            <person name="Noel B."/>
            <person name="Anthouard V."/>
            <person name="Porcel B.M."/>
            <person name="Kachouri-Lafond R."/>
            <person name="Nishino A."/>
            <person name="Ugolini M."/>
            <person name="Chourrout P."/>
            <person name="Nishida H."/>
            <person name="Aasland R."/>
            <person name="Huzurbazar S."/>
            <person name="Westhof E."/>
            <person name="Delsuc F."/>
            <person name="Lehrach H."/>
            <person name="Reinhardt R."/>
            <person name="Weissenbach J."/>
            <person name="Roy S.W."/>
            <person name="Artiguenave F."/>
            <person name="Postlethwait J.H."/>
            <person name="Manak J.R."/>
            <person name="Thompson E.M."/>
            <person name="Jaillon O."/>
            <person name="Du Pasquier L."/>
            <person name="Boudinot P."/>
            <person name="Liberles D.A."/>
            <person name="Volff J.N."/>
            <person name="Philippe H."/>
            <person name="Lenhard B."/>
            <person name="Roest Crollius H."/>
            <person name="Wincker P."/>
            <person name="Chourrout D."/>
        </authorList>
    </citation>
    <scope>NUCLEOTIDE SEQUENCE [LARGE SCALE GENOMIC DNA]</scope>
</reference>
<feature type="transmembrane region" description="Helical" evidence="1">
    <location>
        <begin position="20"/>
        <end position="38"/>
    </location>
</feature>
<evidence type="ECO:0008006" key="4">
    <source>
        <dbReference type="Google" id="ProtNLM"/>
    </source>
</evidence>
<gene>
    <name evidence="2" type="ORF">GSOID_T00006699001</name>
</gene>
<keyword evidence="1" id="KW-0472">Membrane</keyword>
<dbReference type="EMBL" id="FN653218">
    <property type="protein sequence ID" value="CBY13771.1"/>
    <property type="molecule type" value="Genomic_DNA"/>
</dbReference>
<protein>
    <recommendedName>
        <fullName evidence="4">Claudin</fullName>
    </recommendedName>
</protein>
<evidence type="ECO:0000256" key="1">
    <source>
        <dbReference type="SAM" id="Phobius"/>
    </source>
</evidence>
<evidence type="ECO:0000313" key="3">
    <source>
        <dbReference type="Proteomes" id="UP000001307"/>
    </source>
</evidence>